<reference evidence="1" key="1">
    <citation type="submission" date="2018-04" db="EMBL/GenBank/DDBJ databases">
        <title>Whole genome sequencing of Hypsizygus marmoreus.</title>
        <authorList>
            <person name="Choi I.-G."/>
            <person name="Min B."/>
            <person name="Kim J.-G."/>
            <person name="Kim S."/>
            <person name="Oh Y.-L."/>
            <person name="Kong W.-S."/>
            <person name="Park H."/>
            <person name="Jeong J."/>
            <person name="Song E.-S."/>
        </authorList>
    </citation>
    <scope>NUCLEOTIDE SEQUENCE [LARGE SCALE GENOMIC DNA]</scope>
    <source>
        <strain evidence="1">51987-8</strain>
    </source>
</reference>
<proteinExistence type="predicted"/>
<dbReference type="EMBL" id="LUEZ02000052">
    <property type="protein sequence ID" value="RDB22198.1"/>
    <property type="molecule type" value="Genomic_DNA"/>
</dbReference>
<sequence length="31" mass="3364">MQQASRSGARKVFLEAKGASLFRSPAGLDQR</sequence>
<comment type="caution">
    <text evidence="1">The sequence shown here is derived from an EMBL/GenBank/DDBJ whole genome shotgun (WGS) entry which is preliminary data.</text>
</comment>
<organism evidence="1 2">
    <name type="scientific">Hypsizygus marmoreus</name>
    <name type="common">White beech mushroom</name>
    <name type="synonym">Agaricus marmoreus</name>
    <dbReference type="NCBI Taxonomy" id="39966"/>
    <lineage>
        <taxon>Eukaryota</taxon>
        <taxon>Fungi</taxon>
        <taxon>Dikarya</taxon>
        <taxon>Basidiomycota</taxon>
        <taxon>Agaricomycotina</taxon>
        <taxon>Agaricomycetes</taxon>
        <taxon>Agaricomycetidae</taxon>
        <taxon>Agaricales</taxon>
        <taxon>Tricholomatineae</taxon>
        <taxon>Lyophyllaceae</taxon>
        <taxon>Hypsizygus</taxon>
    </lineage>
</organism>
<protein>
    <submittedName>
        <fullName evidence="1">Uncharacterized protein</fullName>
    </submittedName>
</protein>
<keyword evidence="2" id="KW-1185">Reference proteome</keyword>
<evidence type="ECO:0000313" key="1">
    <source>
        <dbReference type="EMBL" id="RDB22198.1"/>
    </source>
</evidence>
<dbReference type="AlphaFoldDB" id="A0A369JK23"/>
<gene>
    <name evidence="1" type="ORF">Hypma_010782</name>
</gene>
<name>A0A369JK23_HYPMA</name>
<dbReference type="Proteomes" id="UP000076154">
    <property type="component" value="Unassembled WGS sequence"/>
</dbReference>
<evidence type="ECO:0000313" key="2">
    <source>
        <dbReference type="Proteomes" id="UP000076154"/>
    </source>
</evidence>
<dbReference type="InParanoid" id="A0A369JK23"/>
<accession>A0A369JK23</accession>